<dbReference type="Proteomes" id="UP000005408">
    <property type="component" value="Unassembled WGS sequence"/>
</dbReference>
<keyword evidence="2" id="KW-1185">Reference proteome</keyword>
<proteinExistence type="predicted"/>
<evidence type="ECO:0000313" key="2">
    <source>
        <dbReference type="Proteomes" id="UP000005408"/>
    </source>
</evidence>
<dbReference type="EnsemblMetazoa" id="G34422.1">
    <property type="protein sequence ID" value="G34422.1:cds"/>
    <property type="gene ID" value="G34422"/>
</dbReference>
<name>A0A8W8MIG4_MAGGI</name>
<dbReference type="AlphaFoldDB" id="A0A8W8MIG4"/>
<reference evidence="1" key="1">
    <citation type="submission" date="2022-08" db="UniProtKB">
        <authorList>
            <consortium name="EnsemblMetazoa"/>
        </authorList>
    </citation>
    <scope>IDENTIFICATION</scope>
    <source>
        <strain evidence="1">05x7-T-G4-1.051#20</strain>
    </source>
</reference>
<protein>
    <submittedName>
        <fullName evidence="1">Uncharacterized protein</fullName>
    </submittedName>
</protein>
<organism evidence="1 2">
    <name type="scientific">Magallana gigas</name>
    <name type="common">Pacific oyster</name>
    <name type="synonym">Crassostrea gigas</name>
    <dbReference type="NCBI Taxonomy" id="29159"/>
    <lineage>
        <taxon>Eukaryota</taxon>
        <taxon>Metazoa</taxon>
        <taxon>Spiralia</taxon>
        <taxon>Lophotrochozoa</taxon>
        <taxon>Mollusca</taxon>
        <taxon>Bivalvia</taxon>
        <taxon>Autobranchia</taxon>
        <taxon>Pteriomorphia</taxon>
        <taxon>Ostreida</taxon>
        <taxon>Ostreoidea</taxon>
        <taxon>Ostreidae</taxon>
        <taxon>Magallana</taxon>
    </lineage>
</organism>
<accession>A0A8W8MIG4</accession>
<sequence>MLLAFLFHAEEEIMKMSFRALNTVESVKEWAEKNGLNNHPLVVEKLEELRAERVDISVDNDDEVIRMKVDTGKEQSEG</sequence>
<evidence type="ECO:0000313" key="1">
    <source>
        <dbReference type="EnsemblMetazoa" id="G34422.1:cds"/>
    </source>
</evidence>